<gene>
    <name evidence="8" type="ORF">HK107_06500</name>
</gene>
<dbReference type="RefSeq" id="WP_173197828.1">
    <property type="nucleotide sequence ID" value="NZ_JABFCX010000002.1"/>
</dbReference>
<dbReference type="Gene3D" id="3.30.565.10">
    <property type="entry name" value="Histidine kinase-like ATPase, C-terminal domain"/>
    <property type="match status" value="1"/>
</dbReference>
<evidence type="ECO:0000259" key="7">
    <source>
        <dbReference type="PROSITE" id="PS50110"/>
    </source>
</evidence>
<dbReference type="Pfam" id="PF02518">
    <property type="entry name" value="HATPase_c"/>
    <property type="match status" value="1"/>
</dbReference>
<dbReference type="InterPro" id="IPR003661">
    <property type="entry name" value="HisK_dim/P_dom"/>
</dbReference>
<dbReference type="InterPro" id="IPR011006">
    <property type="entry name" value="CheY-like_superfamily"/>
</dbReference>
<dbReference type="SUPFAM" id="SSF52172">
    <property type="entry name" value="CheY-like"/>
    <property type="match status" value="1"/>
</dbReference>
<dbReference type="InterPro" id="IPR036097">
    <property type="entry name" value="HisK_dim/P_sf"/>
</dbReference>
<dbReference type="GO" id="GO:0000155">
    <property type="term" value="F:phosphorelay sensor kinase activity"/>
    <property type="evidence" value="ECO:0007669"/>
    <property type="project" value="InterPro"/>
</dbReference>
<feature type="modified residue" description="4-aspartylphosphate" evidence="5">
    <location>
        <position position="349"/>
    </location>
</feature>
<dbReference type="InterPro" id="IPR003594">
    <property type="entry name" value="HATPase_dom"/>
</dbReference>
<sequence length="442" mass="48616">MELSLVETILSIALAAAGVWVLKLLSEKRAEMEAARARLVSRSQLIRAAAHELRQPLNGIVGLVSTMRSQSGNDPAFREEIAEKIDVSARELNAALIDTLEIFELSTGDLGFDQAPIDLRTETKLLIRKMNRELKEKGSEITILGGHLPEIWVELDGMRLKQCLRTLIEQAISQCKAGHVRVSFKVEKVKGARHRMTYTIRDSGAGMDQHRARRFFDPVEYNENPALRGRPAAMLRLNLAAGLAELMQGGIAVESSLGRGTSFTFVLEAETCPPIENFTHEEESRAAEEMIDPSFGNLSVLLVDDNEVNLFVLQEFIMPLEFGRVVCAKGGQQAIDRAEEEHFDLILMDLAMPEVDGFQASRAIRDGVKSAGAPIIAVSAEHMRRGDDRLAKAGIDNFVPKPVVNADLFAAILKATPDMIANARARGVDVERSGEAKLRLTA</sequence>
<evidence type="ECO:0000256" key="5">
    <source>
        <dbReference type="PROSITE-ProRule" id="PRU00169"/>
    </source>
</evidence>
<evidence type="ECO:0000256" key="4">
    <source>
        <dbReference type="ARBA" id="ARBA00023012"/>
    </source>
</evidence>
<evidence type="ECO:0000259" key="6">
    <source>
        <dbReference type="PROSITE" id="PS50109"/>
    </source>
</evidence>
<dbReference type="Pfam" id="PF00072">
    <property type="entry name" value="Response_reg"/>
    <property type="match status" value="1"/>
</dbReference>
<dbReference type="InterPro" id="IPR001789">
    <property type="entry name" value="Sig_transdc_resp-reg_receiver"/>
</dbReference>
<dbReference type="Gene3D" id="1.10.287.130">
    <property type="match status" value="1"/>
</dbReference>
<dbReference type="Gene3D" id="3.40.50.2300">
    <property type="match status" value="1"/>
</dbReference>
<dbReference type="PANTHER" id="PTHR45339">
    <property type="entry name" value="HYBRID SIGNAL TRANSDUCTION HISTIDINE KINASE J"/>
    <property type="match status" value="1"/>
</dbReference>
<comment type="catalytic activity">
    <reaction evidence="1">
        <text>ATP + protein L-histidine = ADP + protein N-phospho-L-histidine.</text>
        <dbReference type="EC" id="2.7.13.3"/>
    </reaction>
</comment>
<dbReference type="SUPFAM" id="SSF55874">
    <property type="entry name" value="ATPase domain of HSP90 chaperone/DNA topoisomerase II/histidine kinase"/>
    <property type="match status" value="1"/>
</dbReference>
<evidence type="ECO:0000313" key="9">
    <source>
        <dbReference type="Proteomes" id="UP000536835"/>
    </source>
</evidence>
<dbReference type="Pfam" id="PF00512">
    <property type="entry name" value="HisKA"/>
    <property type="match status" value="1"/>
</dbReference>
<name>A0A7Y3RLX7_9PROT</name>
<dbReference type="InterPro" id="IPR005467">
    <property type="entry name" value="His_kinase_dom"/>
</dbReference>
<dbReference type="CDD" id="cd00082">
    <property type="entry name" value="HisKA"/>
    <property type="match status" value="1"/>
</dbReference>
<dbReference type="PROSITE" id="PS50109">
    <property type="entry name" value="HIS_KIN"/>
    <property type="match status" value="1"/>
</dbReference>
<dbReference type="PANTHER" id="PTHR45339:SF1">
    <property type="entry name" value="HYBRID SIGNAL TRANSDUCTION HISTIDINE KINASE J"/>
    <property type="match status" value="1"/>
</dbReference>
<evidence type="ECO:0000256" key="1">
    <source>
        <dbReference type="ARBA" id="ARBA00000085"/>
    </source>
</evidence>
<dbReference type="EC" id="2.7.13.3" evidence="2"/>
<feature type="domain" description="Response regulatory" evidence="7">
    <location>
        <begin position="299"/>
        <end position="416"/>
    </location>
</feature>
<dbReference type="SMART" id="SM00448">
    <property type="entry name" value="REC"/>
    <property type="match status" value="1"/>
</dbReference>
<evidence type="ECO:0000313" key="8">
    <source>
        <dbReference type="EMBL" id="NNU15971.1"/>
    </source>
</evidence>
<keyword evidence="9" id="KW-1185">Reference proteome</keyword>
<evidence type="ECO:0000256" key="2">
    <source>
        <dbReference type="ARBA" id="ARBA00012438"/>
    </source>
</evidence>
<dbReference type="Proteomes" id="UP000536835">
    <property type="component" value="Unassembled WGS sequence"/>
</dbReference>
<dbReference type="SMART" id="SM00388">
    <property type="entry name" value="HisKA"/>
    <property type="match status" value="1"/>
</dbReference>
<keyword evidence="4" id="KW-0902">Two-component regulatory system</keyword>
<dbReference type="AlphaFoldDB" id="A0A7Y3RLX7"/>
<proteinExistence type="predicted"/>
<dbReference type="CDD" id="cd17546">
    <property type="entry name" value="REC_hyHK_CKI1_RcsC-like"/>
    <property type="match status" value="1"/>
</dbReference>
<organism evidence="8 9">
    <name type="scientific">Parvularcula mediterranea</name>
    <dbReference type="NCBI Taxonomy" id="2732508"/>
    <lineage>
        <taxon>Bacteria</taxon>
        <taxon>Pseudomonadati</taxon>
        <taxon>Pseudomonadota</taxon>
        <taxon>Alphaproteobacteria</taxon>
        <taxon>Parvularculales</taxon>
        <taxon>Parvularculaceae</taxon>
        <taxon>Parvularcula</taxon>
    </lineage>
</organism>
<dbReference type="PROSITE" id="PS50110">
    <property type="entry name" value="RESPONSE_REGULATORY"/>
    <property type="match status" value="1"/>
</dbReference>
<feature type="domain" description="Histidine kinase" evidence="6">
    <location>
        <begin position="48"/>
        <end position="271"/>
    </location>
</feature>
<dbReference type="InterPro" id="IPR036890">
    <property type="entry name" value="HATPase_C_sf"/>
</dbReference>
<dbReference type="EMBL" id="JABFCX010000002">
    <property type="protein sequence ID" value="NNU15971.1"/>
    <property type="molecule type" value="Genomic_DNA"/>
</dbReference>
<comment type="caution">
    <text evidence="8">The sequence shown here is derived from an EMBL/GenBank/DDBJ whole genome shotgun (WGS) entry which is preliminary data.</text>
</comment>
<reference evidence="8 9" key="1">
    <citation type="submission" date="2020-05" db="EMBL/GenBank/DDBJ databases">
        <title>Parvularcula mediterraneae sp. nov., isolated from polypropylene straw from shallow seawater of the seashore of Laganas in Zakynthos island, Greece.</title>
        <authorList>
            <person name="Szabo I."/>
            <person name="Al-Omari J."/>
            <person name="Rado J."/>
            <person name="Szerdahelyi G.S."/>
        </authorList>
    </citation>
    <scope>NUCLEOTIDE SEQUENCE [LARGE SCALE GENOMIC DNA]</scope>
    <source>
        <strain evidence="8 9">ZS-1/3</strain>
    </source>
</reference>
<accession>A0A7Y3RLX7</accession>
<evidence type="ECO:0000256" key="3">
    <source>
        <dbReference type="ARBA" id="ARBA00022553"/>
    </source>
</evidence>
<protein>
    <recommendedName>
        <fullName evidence="2">histidine kinase</fullName>
        <ecNumber evidence="2">2.7.13.3</ecNumber>
    </recommendedName>
</protein>
<keyword evidence="3 5" id="KW-0597">Phosphoprotein</keyword>
<dbReference type="SUPFAM" id="SSF47384">
    <property type="entry name" value="Homodimeric domain of signal transducing histidine kinase"/>
    <property type="match status" value="1"/>
</dbReference>